<dbReference type="EMBL" id="JASCZI010060759">
    <property type="protein sequence ID" value="MED6135822.1"/>
    <property type="molecule type" value="Genomic_DNA"/>
</dbReference>
<proteinExistence type="predicted"/>
<dbReference type="Proteomes" id="UP001341840">
    <property type="component" value="Unassembled WGS sequence"/>
</dbReference>
<evidence type="ECO:0000313" key="1">
    <source>
        <dbReference type="EMBL" id="MED6135822.1"/>
    </source>
</evidence>
<organism evidence="1 2">
    <name type="scientific">Stylosanthes scabra</name>
    <dbReference type="NCBI Taxonomy" id="79078"/>
    <lineage>
        <taxon>Eukaryota</taxon>
        <taxon>Viridiplantae</taxon>
        <taxon>Streptophyta</taxon>
        <taxon>Embryophyta</taxon>
        <taxon>Tracheophyta</taxon>
        <taxon>Spermatophyta</taxon>
        <taxon>Magnoliopsida</taxon>
        <taxon>eudicotyledons</taxon>
        <taxon>Gunneridae</taxon>
        <taxon>Pentapetalae</taxon>
        <taxon>rosids</taxon>
        <taxon>fabids</taxon>
        <taxon>Fabales</taxon>
        <taxon>Fabaceae</taxon>
        <taxon>Papilionoideae</taxon>
        <taxon>50 kb inversion clade</taxon>
        <taxon>dalbergioids sensu lato</taxon>
        <taxon>Dalbergieae</taxon>
        <taxon>Pterocarpus clade</taxon>
        <taxon>Stylosanthes</taxon>
    </lineage>
</organism>
<reference evidence="1 2" key="1">
    <citation type="journal article" date="2023" name="Plants (Basel)">
        <title>Bridging the Gap: Combining Genomics and Transcriptomics Approaches to Understand Stylosanthes scabra, an Orphan Legume from the Brazilian Caatinga.</title>
        <authorList>
            <person name="Ferreira-Neto J.R.C."/>
            <person name="da Silva M.D."/>
            <person name="Binneck E."/>
            <person name="de Melo N.F."/>
            <person name="da Silva R.H."/>
            <person name="de Melo A.L.T.M."/>
            <person name="Pandolfi V."/>
            <person name="Bustamante F.O."/>
            <person name="Brasileiro-Vidal A.C."/>
            <person name="Benko-Iseppon A.M."/>
        </authorList>
    </citation>
    <scope>NUCLEOTIDE SEQUENCE [LARGE SCALE GENOMIC DNA]</scope>
    <source>
        <tissue evidence="1">Leaves</tissue>
    </source>
</reference>
<name>A0ABU6SHS9_9FABA</name>
<comment type="caution">
    <text evidence="1">The sequence shown here is derived from an EMBL/GenBank/DDBJ whole genome shotgun (WGS) entry which is preliminary data.</text>
</comment>
<evidence type="ECO:0000313" key="2">
    <source>
        <dbReference type="Proteomes" id="UP001341840"/>
    </source>
</evidence>
<keyword evidence="2" id="KW-1185">Reference proteome</keyword>
<accession>A0ABU6SHS9</accession>
<protein>
    <submittedName>
        <fullName evidence="1">Uncharacterized protein</fullName>
    </submittedName>
</protein>
<sequence length="225" mass="25440">MKRNQEGRIVAIGVASRTFGTGLIPPFGRMTEWVLCLTRQPFIIGISGDNRDTLYFNPRPSTLYHYQFLLFLIFALVTDTQPLQPRYFHNHSNSEPVAREAMGRPSNGAVTGELKTCALVHGCLSNSDPNLLLFDPEIERTLRRARQVRRRIEFENNLRSQTENLASVNNSSYSSDFDFEISPSSHTGTSNMGDIPRITLKQMGGASMALENQPFRFPELMKILN</sequence>
<gene>
    <name evidence="1" type="ORF">PIB30_050250</name>
</gene>